<evidence type="ECO:0000313" key="3">
    <source>
        <dbReference type="EMBL" id="PHH73538.1"/>
    </source>
</evidence>
<dbReference type="PANTHER" id="PTHR22093">
    <property type="entry name" value="LEUKOCYTE RECEPTOR CLUSTER LRC MEMBER 1"/>
    <property type="match status" value="1"/>
</dbReference>
<feature type="compositionally biased region" description="Basic and acidic residues" evidence="1">
    <location>
        <begin position="51"/>
        <end position="65"/>
    </location>
</feature>
<dbReference type="AlphaFoldDB" id="A0A2C5Y628"/>
<proteinExistence type="predicted"/>
<evidence type="ECO:0000256" key="1">
    <source>
        <dbReference type="SAM" id="MobiDB-lite"/>
    </source>
</evidence>
<feature type="compositionally biased region" description="Basic and acidic residues" evidence="1">
    <location>
        <begin position="88"/>
        <end position="98"/>
    </location>
</feature>
<name>A0A2C5Y628_9HYPO</name>
<dbReference type="PANTHER" id="PTHR22093:SF0">
    <property type="entry name" value="LEUKOCYTE RECEPTOR CLUSTER MEMBER 1"/>
    <property type="match status" value="1"/>
</dbReference>
<evidence type="ECO:0000313" key="4">
    <source>
        <dbReference type="Proteomes" id="UP000226431"/>
    </source>
</evidence>
<dbReference type="InterPro" id="IPR019339">
    <property type="entry name" value="CIR_N_dom"/>
</dbReference>
<comment type="caution">
    <text evidence="3">The sequence shown here is derived from an EMBL/GenBank/DDBJ whole genome shotgun (WGS) entry which is preliminary data.</text>
</comment>
<dbReference type="InterPro" id="IPR039875">
    <property type="entry name" value="LENG1-like"/>
</dbReference>
<dbReference type="EMBL" id="NJES01000336">
    <property type="protein sequence ID" value="PHH73538.1"/>
    <property type="molecule type" value="Genomic_DNA"/>
</dbReference>
<dbReference type="Proteomes" id="UP000226431">
    <property type="component" value="Unassembled WGS sequence"/>
</dbReference>
<keyword evidence="4" id="KW-1185">Reference proteome</keyword>
<accession>A0A2C5Y628</accession>
<evidence type="ECO:0000259" key="2">
    <source>
        <dbReference type="SMART" id="SM01083"/>
    </source>
</evidence>
<reference evidence="3 4" key="1">
    <citation type="submission" date="2017-06" db="EMBL/GenBank/DDBJ databases">
        <title>Ant-infecting Ophiocordyceps genomes reveal a high diversity of potential behavioral manipulation genes and a possible major role for enterotoxins.</title>
        <authorList>
            <person name="De Bekker C."/>
            <person name="Evans H.C."/>
            <person name="Brachmann A."/>
            <person name="Hughes D.P."/>
        </authorList>
    </citation>
    <scope>NUCLEOTIDE SEQUENCE [LARGE SCALE GENOMIC DNA]</scope>
    <source>
        <strain evidence="3 4">Map16</strain>
    </source>
</reference>
<feature type="region of interest" description="Disordered" evidence="1">
    <location>
        <begin position="48"/>
        <end position="222"/>
    </location>
</feature>
<dbReference type="STRING" id="2004952.A0A2C5Y628"/>
<feature type="compositionally biased region" description="Basic and acidic residues" evidence="1">
    <location>
        <begin position="149"/>
        <end position="179"/>
    </location>
</feature>
<sequence>MPLFVPYRSPQTSPADEDSHLLGKKSWNVYNADNIARVRRDEAAAAIAASESEKRAQQIESERRLAILRGEALPPSPPDNDHGPAFTEDTRRRDEGSRTKRPRKHQGEDDTEFELRLAREQKGQRRSVHQHTQSSAPIVDSAGHTDLFGNERARSHAQKHRETEGESRHHREKHNDQSRTRHSNTPSTSTKKPWYTSVEADMSPSARTSEEDPRRKQRQAKS</sequence>
<feature type="region of interest" description="Disordered" evidence="1">
    <location>
        <begin position="1"/>
        <end position="20"/>
    </location>
</feature>
<feature type="domain" description="CBF1-interacting co-repressor CIR N-terminal" evidence="2">
    <location>
        <begin position="26"/>
        <end position="62"/>
    </location>
</feature>
<protein>
    <recommendedName>
        <fullName evidence="2">CBF1-interacting co-repressor CIR N-terminal domain-containing protein</fullName>
    </recommendedName>
</protein>
<organism evidence="3 4">
    <name type="scientific">Ophiocordyceps camponoti-rufipedis</name>
    <dbReference type="NCBI Taxonomy" id="2004952"/>
    <lineage>
        <taxon>Eukaryota</taxon>
        <taxon>Fungi</taxon>
        <taxon>Dikarya</taxon>
        <taxon>Ascomycota</taxon>
        <taxon>Pezizomycotina</taxon>
        <taxon>Sordariomycetes</taxon>
        <taxon>Hypocreomycetidae</taxon>
        <taxon>Hypocreales</taxon>
        <taxon>Ophiocordycipitaceae</taxon>
        <taxon>Ophiocordyceps</taxon>
    </lineage>
</organism>
<gene>
    <name evidence="3" type="ORF">CDD80_3739</name>
</gene>
<feature type="compositionally biased region" description="Basic and acidic residues" evidence="1">
    <location>
        <begin position="105"/>
        <end position="123"/>
    </location>
</feature>
<dbReference type="SMART" id="SM01083">
    <property type="entry name" value="Cir_N"/>
    <property type="match status" value="1"/>
</dbReference>
<dbReference type="OrthoDB" id="2159131at2759"/>